<dbReference type="PROSITE" id="PS01124">
    <property type="entry name" value="HTH_ARAC_FAMILY_2"/>
    <property type="match status" value="1"/>
</dbReference>
<dbReference type="EMBL" id="PDOE01000030">
    <property type="protein sequence ID" value="RKL64893.1"/>
    <property type="molecule type" value="Genomic_DNA"/>
</dbReference>
<feature type="domain" description="HTH araC/xylS-type" evidence="4">
    <location>
        <begin position="304"/>
        <end position="402"/>
    </location>
</feature>
<dbReference type="OrthoDB" id="9807321at2"/>
<dbReference type="GO" id="GO:0003700">
    <property type="term" value="F:DNA-binding transcription factor activity"/>
    <property type="evidence" value="ECO:0007669"/>
    <property type="project" value="InterPro"/>
</dbReference>
<comment type="caution">
    <text evidence="5">The sequence shown here is derived from an EMBL/GenBank/DDBJ whole genome shotgun (WGS) entry which is preliminary data.</text>
</comment>
<keyword evidence="3" id="KW-0804">Transcription</keyword>
<sequence length="407" mass="46198">MLGKNEILDAFRQLTGSCYEIWNWKYDFRFNVIESDCPNESLFNSLFFANGRRAAIEEYMSKSTLPIVFTSSTMLSWIVAFEPSSVGINAIYVKGPFFSGYNDPKSYSDIIDAIELTADTEEIMLASLKKLPMLTSSSIMQFALMLHYCLTGKTITVDHVSSLSSISKKKKSTFKVMIDQFEGESGYWNIEHELLDRVRNGDLDVIKVVNRATPLMSGIFDGDKKSVGFYKQKIHILLTLVSRAAAEGGMSRKLAFSLCADYRRLLNKCSSMSEVNALSDEILLDYVHRVRESKRVASCSSQIRECCEYINLNLEEKLALGFLAKKVGYSEHHLSRKFNQEMGCSITDYIQNERLEKAKYLLTTTNTNIEEISLDLGFGSRSYFTSIFRISTGETPSEYRKKKTVIV</sequence>
<dbReference type="RefSeq" id="WP_110937135.1">
    <property type="nucleotide sequence ID" value="NZ_KZ614146.1"/>
</dbReference>
<reference evidence="5 6" key="1">
    <citation type="submission" date="2017-10" db="EMBL/GenBank/DDBJ databases">
        <title>Bacillus sp. nov., a halophilic bacterium isolated from a Keqin Lake.</title>
        <authorList>
            <person name="Wang H."/>
        </authorList>
    </citation>
    <scope>NUCLEOTIDE SEQUENCE [LARGE SCALE GENOMIC DNA]</scope>
    <source>
        <strain evidence="5 6">KCTC 13187</strain>
    </source>
</reference>
<dbReference type="InterPro" id="IPR020449">
    <property type="entry name" value="Tscrpt_reg_AraC-type_HTH"/>
</dbReference>
<dbReference type="SUPFAM" id="SSF46689">
    <property type="entry name" value="Homeodomain-like"/>
    <property type="match status" value="2"/>
</dbReference>
<proteinExistence type="predicted"/>
<evidence type="ECO:0000256" key="3">
    <source>
        <dbReference type="ARBA" id="ARBA00023163"/>
    </source>
</evidence>
<keyword evidence="6" id="KW-1185">Reference proteome</keyword>
<dbReference type="Proteomes" id="UP000281498">
    <property type="component" value="Unassembled WGS sequence"/>
</dbReference>
<protein>
    <recommendedName>
        <fullName evidence="4">HTH araC/xylS-type domain-containing protein</fullName>
    </recommendedName>
</protein>
<dbReference type="InterPro" id="IPR018060">
    <property type="entry name" value="HTH_AraC"/>
</dbReference>
<organism evidence="5 6">
    <name type="scientific">Salipaludibacillus neizhouensis</name>
    <dbReference type="NCBI Taxonomy" id="885475"/>
    <lineage>
        <taxon>Bacteria</taxon>
        <taxon>Bacillati</taxon>
        <taxon>Bacillota</taxon>
        <taxon>Bacilli</taxon>
        <taxon>Bacillales</taxon>
        <taxon>Bacillaceae</taxon>
    </lineage>
</organism>
<dbReference type="Gene3D" id="1.10.10.60">
    <property type="entry name" value="Homeodomain-like"/>
    <property type="match status" value="2"/>
</dbReference>
<evidence type="ECO:0000259" key="4">
    <source>
        <dbReference type="PROSITE" id="PS01124"/>
    </source>
</evidence>
<keyword evidence="1" id="KW-0805">Transcription regulation</keyword>
<accession>A0A3A9K5E0</accession>
<dbReference type="PRINTS" id="PR00032">
    <property type="entry name" value="HTHARAC"/>
</dbReference>
<dbReference type="PANTHER" id="PTHR43280:SF2">
    <property type="entry name" value="HTH-TYPE TRANSCRIPTIONAL REGULATOR EXSA"/>
    <property type="match status" value="1"/>
</dbReference>
<dbReference type="Pfam" id="PF12833">
    <property type="entry name" value="HTH_18"/>
    <property type="match status" value="1"/>
</dbReference>
<dbReference type="SMART" id="SM00342">
    <property type="entry name" value="HTH_ARAC"/>
    <property type="match status" value="1"/>
</dbReference>
<evidence type="ECO:0000256" key="2">
    <source>
        <dbReference type="ARBA" id="ARBA00023125"/>
    </source>
</evidence>
<evidence type="ECO:0000313" key="5">
    <source>
        <dbReference type="EMBL" id="RKL64893.1"/>
    </source>
</evidence>
<evidence type="ECO:0000313" key="6">
    <source>
        <dbReference type="Proteomes" id="UP000281498"/>
    </source>
</evidence>
<evidence type="ECO:0000256" key="1">
    <source>
        <dbReference type="ARBA" id="ARBA00023015"/>
    </source>
</evidence>
<dbReference type="GO" id="GO:0043565">
    <property type="term" value="F:sequence-specific DNA binding"/>
    <property type="evidence" value="ECO:0007669"/>
    <property type="project" value="InterPro"/>
</dbReference>
<name>A0A3A9K5E0_9BACI</name>
<dbReference type="InterPro" id="IPR009057">
    <property type="entry name" value="Homeodomain-like_sf"/>
</dbReference>
<dbReference type="AlphaFoldDB" id="A0A3A9K5E0"/>
<dbReference type="PANTHER" id="PTHR43280">
    <property type="entry name" value="ARAC-FAMILY TRANSCRIPTIONAL REGULATOR"/>
    <property type="match status" value="1"/>
</dbReference>
<keyword evidence="2" id="KW-0238">DNA-binding</keyword>
<gene>
    <name evidence="5" type="ORF">CR203_23870</name>
</gene>